<gene>
    <name evidence="3" type="ORF">ACHAW5_006594</name>
</gene>
<dbReference type="EMBL" id="JALLAZ020000740">
    <property type="protein sequence ID" value="KAL3788146.1"/>
    <property type="molecule type" value="Genomic_DNA"/>
</dbReference>
<evidence type="ECO:0000256" key="1">
    <source>
        <dbReference type="SAM" id="MobiDB-lite"/>
    </source>
</evidence>
<name>A0ABD3PLH2_9STRA</name>
<organism evidence="3 4">
    <name type="scientific">Stephanodiscus triporus</name>
    <dbReference type="NCBI Taxonomy" id="2934178"/>
    <lineage>
        <taxon>Eukaryota</taxon>
        <taxon>Sar</taxon>
        <taxon>Stramenopiles</taxon>
        <taxon>Ochrophyta</taxon>
        <taxon>Bacillariophyta</taxon>
        <taxon>Coscinodiscophyceae</taxon>
        <taxon>Thalassiosirophycidae</taxon>
        <taxon>Stephanodiscales</taxon>
        <taxon>Stephanodiscaceae</taxon>
        <taxon>Stephanodiscus</taxon>
    </lineage>
</organism>
<proteinExistence type="predicted"/>
<protein>
    <submittedName>
        <fullName evidence="3">Uncharacterized protein</fullName>
    </submittedName>
</protein>
<comment type="caution">
    <text evidence="3">The sequence shown here is derived from an EMBL/GenBank/DDBJ whole genome shotgun (WGS) entry which is preliminary data.</text>
</comment>
<feature type="compositionally biased region" description="Polar residues" evidence="1">
    <location>
        <begin position="113"/>
        <end position="129"/>
    </location>
</feature>
<dbReference type="InterPro" id="IPR057491">
    <property type="entry name" value="DiatomPyrShell"/>
</dbReference>
<dbReference type="Pfam" id="PF25192">
    <property type="entry name" value="DiatomPyrShell"/>
    <property type="match status" value="1"/>
</dbReference>
<evidence type="ECO:0000313" key="4">
    <source>
        <dbReference type="Proteomes" id="UP001530315"/>
    </source>
</evidence>
<feature type="compositionally biased region" description="Pro residues" evidence="1">
    <location>
        <begin position="79"/>
        <end position="89"/>
    </location>
</feature>
<sequence length="451" mass="48935">MVSTLCNVLAFGACCAAGGAFAFAPPAPASKSTSSSSSTALGYNLRNPDGGPGRNGRPAYDPFSPSPPRMNMMGRDDAPPPPPPPPPGGPRRLSFEEPTNVDLGGGGQEVVDRQSNLSYNSGRARTPSVNEDPRAFDYDRRYSRRPDFRREVGGGGLGDGESSRRDYSPRRSSWWESAPESGGRIQGGSRHTYRSPYDRDSSRVFLESDGRPIDVEFEVWDGPNNTPTKMRVYSEDGRMRPVNAFVENPRGHMRDNTMSVRNVGPMEFPIDASVGGSSMGRVGGGGGPMMMGGGGGDPGYATMRQRRDGLAGREGAYLAERPEMNMMDMRRPTTDNKRGERVQGGALRTFPLDYSVEAVQVTITTQGLPMNAKVELWGTSSHIKQLAEIYNDNGQTRPFSAIIDCPGGSNTIAVYNTGPMEYPNEVIVEPVSRMEGWNGREERFGGTLAPW</sequence>
<reference evidence="3 4" key="1">
    <citation type="submission" date="2024-10" db="EMBL/GenBank/DDBJ databases">
        <title>Updated reference genomes for cyclostephanoid diatoms.</title>
        <authorList>
            <person name="Roberts W.R."/>
            <person name="Alverson A.J."/>
        </authorList>
    </citation>
    <scope>NUCLEOTIDE SEQUENCE [LARGE SCALE GENOMIC DNA]</scope>
    <source>
        <strain evidence="3 4">AJA276-08</strain>
    </source>
</reference>
<evidence type="ECO:0000313" key="3">
    <source>
        <dbReference type="EMBL" id="KAL3788146.1"/>
    </source>
</evidence>
<keyword evidence="4" id="KW-1185">Reference proteome</keyword>
<feature type="chain" id="PRO_5044798165" evidence="2">
    <location>
        <begin position="23"/>
        <end position="451"/>
    </location>
</feature>
<keyword evidence="2" id="KW-0732">Signal</keyword>
<evidence type="ECO:0000256" key="2">
    <source>
        <dbReference type="SAM" id="SignalP"/>
    </source>
</evidence>
<feature type="compositionally biased region" description="Low complexity" evidence="1">
    <location>
        <begin position="26"/>
        <end position="49"/>
    </location>
</feature>
<feature type="signal peptide" evidence="2">
    <location>
        <begin position="1"/>
        <end position="22"/>
    </location>
</feature>
<dbReference type="Proteomes" id="UP001530315">
    <property type="component" value="Unassembled WGS sequence"/>
</dbReference>
<feature type="compositionally biased region" description="Basic and acidic residues" evidence="1">
    <location>
        <begin position="131"/>
        <end position="152"/>
    </location>
</feature>
<accession>A0ABD3PLH2</accession>
<feature type="region of interest" description="Disordered" evidence="1">
    <location>
        <begin position="26"/>
        <end position="197"/>
    </location>
</feature>
<dbReference type="AlphaFoldDB" id="A0ABD3PLH2"/>